<feature type="non-terminal residue" evidence="1">
    <location>
        <position position="1"/>
    </location>
</feature>
<keyword evidence="2" id="KW-1185">Reference proteome</keyword>
<reference evidence="1" key="1">
    <citation type="submission" date="2022-01" db="EMBL/GenBank/DDBJ databases">
        <authorList>
            <person name="King R."/>
        </authorList>
    </citation>
    <scope>NUCLEOTIDE SEQUENCE</scope>
</reference>
<dbReference type="EMBL" id="OU900100">
    <property type="protein sequence ID" value="CAG9864022.1"/>
    <property type="molecule type" value="Genomic_DNA"/>
</dbReference>
<protein>
    <submittedName>
        <fullName evidence="1">Uncharacterized protein</fullName>
    </submittedName>
</protein>
<gene>
    <name evidence="1" type="ORF">PHYEVI_LOCUS10289</name>
</gene>
<evidence type="ECO:0000313" key="1">
    <source>
        <dbReference type="EMBL" id="CAG9864022.1"/>
    </source>
</evidence>
<name>A0A9N9XVU0_PHYSR</name>
<sequence length="100" mass="11348">YDGVAGLSPCTKSLKRSKEIARSKNVNSIRAPRVPFNFDKRGDCEIYVSMKIFEYLLNSRHQQQVISLVEKNLGTRKGSRIGNSGNHKELQVLSRLHHVP</sequence>
<dbReference type="Proteomes" id="UP001153712">
    <property type="component" value="Chromosome 7"/>
</dbReference>
<organism evidence="1 2">
    <name type="scientific">Phyllotreta striolata</name>
    <name type="common">Striped flea beetle</name>
    <name type="synonym">Crioceris striolata</name>
    <dbReference type="NCBI Taxonomy" id="444603"/>
    <lineage>
        <taxon>Eukaryota</taxon>
        <taxon>Metazoa</taxon>
        <taxon>Ecdysozoa</taxon>
        <taxon>Arthropoda</taxon>
        <taxon>Hexapoda</taxon>
        <taxon>Insecta</taxon>
        <taxon>Pterygota</taxon>
        <taxon>Neoptera</taxon>
        <taxon>Endopterygota</taxon>
        <taxon>Coleoptera</taxon>
        <taxon>Polyphaga</taxon>
        <taxon>Cucujiformia</taxon>
        <taxon>Chrysomeloidea</taxon>
        <taxon>Chrysomelidae</taxon>
        <taxon>Galerucinae</taxon>
        <taxon>Alticini</taxon>
        <taxon>Phyllotreta</taxon>
    </lineage>
</organism>
<dbReference type="OrthoDB" id="8185155at2759"/>
<dbReference type="AlphaFoldDB" id="A0A9N9XVU0"/>
<proteinExistence type="predicted"/>
<evidence type="ECO:0000313" key="2">
    <source>
        <dbReference type="Proteomes" id="UP001153712"/>
    </source>
</evidence>
<accession>A0A9N9XVU0</accession>